<evidence type="ECO:0000313" key="3">
    <source>
        <dbReference type="Proteomes" id="UP000250235"/>
    </source>
</evidence>
<evidence type="ECO:0000313" key="2">
    <source>
        <dbReference type="EMBL" id="KZV34275.1"/>
    </source>
</evidence>
<sequence length="138" mass="15453">MIMLMILLRPAPLILSILSVDCVLSLSPLELRSTVDILLPAGILQLLVINAKSICFSTRAKRCRINLCKRHRFAIAISKYHLLVNSSLRLDFLLYDVASILRLDVEATCWYLATAGLKTSADSSARRRFISFTSLLIC</sequence>
<name>A0A2Z7BJJ4_9LAMI</name>
<accession>A0A2Z7BJJ4</accession>
<organism evidence="2 3">
    <name type="scientific">Dorcoceras hygrometricum</name>
    <dbReference type="NCBI Taxonomy" id="472368"/>
    <lineage>
        <taxon>Eukaryota</taxon>
        <taxon>Viridiplantae</taxon>
        <taxon>Streptophyta</taxon>
        <taxon>Embryophyta</taxon>
        <taxon>Tracheophyta</taxon>
        <taxon>Spermatophyta</taxon>
        <taxon>Magnoliopsida</taxon>
        <taxon>eudicotyledons</taxon>
        <taxon>Gunneridae</taxon>
        <taxon>Pentapetalae</taxon>
        <taxon>asterids</taxon>
        <taxon>lamiids</taxon>
        <taxon>Lamiales</taxon>
        <taxon>Gesneriaceae</taxon>
        <taxon>Didymocarpoideae</taxon>
        <taxon>Trichosporeae</taxon>
        <taxon>Loxocarpinae</taxon>
        <taxon>Dorcoceras</taxon>
    </lineage>
</organism>
<feature type="signal peptide" evidence="1">
    <location>
        <begin position="1"/>
        <end position="16"/>
    </location>
</feature>
<protein>
    <submittedName>
        <fullName evidence="2">Pentatricopeptide repeat-containing protein mitochondrial</fullName>
    </submittedName>
</protein>
<proteinExistence type="predicted"/>
<gene>
    <name evidence="2" type="ORF">F511_36513</name>
</gene>
<dbReference type="AlphaFoldDB" id="A0A2Z7BJJ4"/>
<dbReference type="EMBL" id="KV005120">
    <property type="protein sequence ID" value="KZV34275.1"/>
    <property type="molecule type" value="Genomic_DNA"/>
</dbReference>
<feature type="chain" id="PRO_5016243710" evidence="1">
    <location>
        <begin position="17"/>
        <end position="138"/>
    </location>
</feature>
<evidence type="ECO:0000256" key="1">
    <source>
        <dbReference type="SAM" id="SignalP"/>
    </source>
</evidence>
<keyword evidence="1" id="KW-0732">Signal</keyword>
<dbReference type="Proteomes" id="UP000250235">
    <property type="component" value="Unassembled WGS sequence"/>
</dbReference>
<keyword evidence="3" id="KW-1185">Reference proteome</keyword>
<reference evidence="2 3" key="1">
    <citation type="journal article" date="2015" name="Proc. Natl. Acad. Sci. U.S.A.">
        <title>The resurrection genome of Boea hygrometrica: A blueprint for survival of dehydration.</title>
        <authorList>
            <person name="Xiao L."/>
            <person name="Yang G."/>
            <person name="Zhang L."/>
            <person name="Yang X."/>
            <person name="Zhao S."/>
            <person name="Ji Z."/>
            <person name="Zhou Q."/>
            <person name="Hu M."/>
            <person name="Wang Y."/>
            <person name="Chen M."/>
            <person name="Xu Y."/>
            <person name="Jin H."/>
            <person name="Xiao X."/>
            <person name="Hu G."/>
            <person name="Bao F."/>
            <person name="Hu Y."/>
            <person name="Wan P."/>
            <person name="Li L."/>
            <person name="Deng X."/>
            <person name="Kuang T."/>
            <person name="Xiang C."/>
            <person name="Zhu J.K."/>
            <person name="Oliver M.J."/>
            <person name="He Y."/>
        </authorList>
    </citation>
    <scope>NUCLEOTIDE SEQUENCE [LARGE SCALE GENOMIC DNA]</scope>
    <source>
        <strain evidence="3">cv. XS01</strain>
    </source>
</reference>